<comment type="similarity">
    <text evidence="1">Belongs to the type-B carboxylesterase/lipase family.</text>
</comment>
<evidence type="ECO:0000256" key="1">
    <source>
        <dbReference type="ARBA" id="ARBA00005964"/>
    </source>
</evidence>
<keyword evidence="6" id="KW-1185">Reference proteome</keyword>
<dbReference type="SUPFAM" id="SSF53474">
    <property type="entry name" value="alpha/beta-Hydrolases"/>
    <property type="match status" value="1"/>
</dbReference>
<feature type="domain" description="Carboxylesterase type B" evidence="4">
    <location>
        <begin position="21"/>
        <end position="534"/>
    </location>
</feature>
<dbReference type="InterPro" id="IPR029058">
    <property type="entry name" value="AB_hydrolase_fold"/>
</dbReference>
<sequence length="548" mass="59483">MAMKITTLLLLASVRLCVSDDVVLTTKMGELKGRRLSSGPWSYLDSFKGIPFAAPPVGSLRFKEPQPAGGWAGTRAADGFFAPCDFIEDCLYLNVYKPTQIPPSDASLLPVMVWIYGGGYKTGNTAIYNAEELASKGNVVVVTISYRLGALGFLSTLDSASPGNYGLLDQILALKWVKDNIASFQGDPNDVTLFGQSAGAACVSLLRLSPLAQGLFNKAIMESGVSLGPWAVARPGKDIISPLQFAQSLGNETGCGAAVLQSNEALVSCLRNVTMDVILGASDNISNSTQAPIFRPTVETLLGVIPDDPLRLLTRDAGSNIPSIRGVNRNENSFLFLQTPVSLFTLATIKTVAFLFAEEYFPGQSQAVVDRIIAEYITSKNLTTSEQFRDAAIQVMTDFNFIVPAVLEQRESVQQSGHAVQYLYEFTYRATHTTIPAWAGVRHGSEVPFVFGQPFSHDISFLKLYPYHWTVEDLKMSMNMMTMWTNFAKYGNPTPQSVGGVSWVPYSLDSQSYLDIGPTLSVKANLAADRVQFWSAILNDVGAPILIG</sequence>
<evidence type="ECO:0000256" key="2">
    <source>
        <dbReference type="ARBA" id="ARBA00022729"/>
    </source>
</evidence>
<evidence type="ECO:0000313" key="5">
    <source>
        <dbReference type="EMBL" id="KAK7100343.1"/>
    </source>
</evidence>
<dbReference type="InterPro" id="IPR002018">
    <property type="entry name" value="CarbesteraseB"/>
</dbReference>
<dbReference type="AlphaFoldDB" id="A0AAN9B6Z0"/>
<gene>
    <name evidence="5" type="ORF">V1264_023314</name>
</gene>
<dbReference type="Gene3D" id="3.40.50.1820">
    <property type="entry name" value="alpha/beta hydrolase"/>
    <property type="match status" value="1"/>
</dbReference>
<reference evidence="5 6" key="1">
    <citation type="submission" date="2024-02" db="EMBL/GenBank/DDBJ databases">
        <title>Chromosome-scale genome assembly of the rough periwinkle Littorina saxatilis.</title>
        <authorList>
            <person name="De Jode A."/>
            <person name="Faria R."/>
            <person name="Formenti G."/>
            <person name="Sims Y."/>
            <person name="Smith T.P."/>
            <person name="Tracey A."/>
            <person name="Wood J.M.D."/>
            <person name="Zagrodzka Z.B."/>
            <person name="Johannesson K."/>
            <person name="Butlin R.K."/>
            <person name="Leder E.H."/>
        </authorList>
    </citation>
    <scope>NUCLEOTIDE SEQUENCE [LARGE SCALE GENOMIC DNA]</scope>
    <source>
        <strain evidence="5">Snail1</strain>
        <tissue evidence="5">Muscle</tissue>
    </source>
</reference>
<evidence type="ECO:0000256" key="3">
    <source>
        <dbReference type="SAM" id="SignalP"/>
    </source>
</evidence>
<dbReference type="EMBL" id="JBAMIC010000011">
    <property type="protein sequence ID" value="KAK7100343.1"/>
    <property type="molecule type" value="Genomic_DNA"/>
</dbReference>
<feature type="signal peptide" evidence="3">
    <location>
        <begin position="1"/>
        <end position="19"/>
    </location>
</feature>
<feature type="chain" id="PRO_5042948239" description="Carboxylesterase type B domain-containing protein" evidence="3">
    <location>
        <begin position="20"/>
        <end position="548"/>
    </location>
</feature>
<dbReference type="Pfam" id="PF00135">
    <property type="entry name" value="COesterase"/>
    <property type="match status" value="1"/>
</dbReference>
<dbReference type="Proteomes" id="UP001374579">
    <property type="component" value="Unassembled WGS sequence"/>
</dbReference>
<evidence type="ECO:0000313" key="6">
    <source>
        <dbReference type="Proteomes" id="UP001374579"/>
    </source>
</evidence>
<comment type="caution">
    <text evidence="5">The sequence shown here is derived from an EMBL/GenBank/DDBJ whole genome shotgun (WGS) entry which is preliminary data.</text>
</comment>
<keyword evidence="2 3" id="KW-0732">Signal</keyword>
<evidence type="ECO:0000259" key="4">
    <source>
        <dbReference type="Pfam" id="PF00135"/>
    </source>
</evidence>
<dbReference type="InterPro" id="IPR051093">
    <property type="entry name" value="Neuroligin/BSAL"/>
</dbReference>
<dbReference type="PROSITE" id="PS00941">
    <property type="entry name" value="CARBOXYLESTERASE_B_2"/>
    <property type="match status" value="1"/>
</dbReference>
<accession>A0AAN9B6Z0</accession>
<dbReference type="InterPro" id="IPR019819">
    <property type="entry name" value="Carboxylesterase_B_CS"/>
</dbReference>
<organism evidence="5 6">
    <name type="scientific">Littorina saxatilis</name>
    <dbReference type="NCBI Taxonomy" id="31220"/>
    <lineage>
        <taxon>Eukaryota</taxon>
        <taxon>Metazoa</taxon>
        <taxon>Spiralia</taxon>
        <taxon>Lophotrochozoa</taxon>
        <taxon>Mollusca</taxon>
        <taxon>Gastropoda</taxon>
        <taxon>Caenogastropoda</taxon>
        <taxon>Littorinimorpha</taxon>
        <taxon>Littorinoidea</taxon>
        <taxon>Littorinidae</taxon>
        <taxon>Littorina</taxon>
    </lineage>
</organism>
<proteinExistence type="inferred from homology"/>
<dbReference type="PANTHER" id="PTHR43903">
    <property type="entry name" value="NEUROLIGIN"/>
    <property type="match status" value="1"/>
</dbReference>
<name>A0AAN9B6Z0_9CAEN</name>
<protein>
    <recommendedName>
        <fullName evidence="4">Carboxylesterase type B domain-containing protein</fullName>
    </recommendedName>
</protein>